<evidence type="ECO:0000256" key="1">
    <source>
        <dbReference type="SAM" id="SignalP"/>
    </source>
</evidence>
<dbReference type="EMBL" id="JAUCMV010000002">
    <property type="protein sequence ID" value="KAK0419692.1"/>
    <property type="molecule type" value="Genomic_DNA"/>
</dbReference>
<gene>
    <name evidence="2" type="ORF">QR680_014269</name>
</gene>
<proteinExistence type="predicted"/>
<name>A0AA39I8D0_9BILA</name>
<accession>A0AA39I8D0</accession>
<keyword evidence="1" id="KW-0732">Signal</keyword>
<evidence type="ECO:0000313" key="2">
    <source>
        <dbReference type="EMBL" id="KAK0419692.1"/>
    </source>
</evidence>
<sequence length="77" mass="8605">MGAPSLLILFLLIPVGLAGDIIRIFQGTNVTVLYRIDTSRCDSAGTKSNVTVSFGYVTLENKLLYTIHRHDRWKNPL</sequence>
<keyword evidence="3" id="KW-1185">Reference proteome</keyword>
<comment type="caution">
    <text evidence="2">The sequence shown here is derived from an EMBL/GenBank/DDBJ whole genome shotgun (WGS) entry which is preliminary data.</text>
</comment>
<reference evidence="2" key="1">
    <citation type="submission" date="2023-06" db="EMBL/GenBank/DDBJ databases">
        <title>Genomic analysis of the entomopathogenic nematode Steinernema hermaphroditum.</title>
        <authorList>
            <person name="Schwarz E.M."/>
            <person name="Heppert J.K."/>
            <person name="Baniya A."/>
            <person name="Schwartz H.T."/>
            <person name="Tan C.-H."/>
            <person name="Antoshechkin I."/>
            <person name="Sternberg P.W."/>
            <person name="Goodrich-Blair H."/>
            <person name="Dillman A.R."/>
        </authorList>
    </citation>
    <scope>NUCLEOTIDE SEQUENCE</scope>
    <source>
        <strain evidence="2">PS9179</strain>
        <tissue evidence="2">Whole animal</tissue>
    </source>
</reference>
<dbReference type="Proteomes" id="UP001175271">
    <property type="component" value="Unassembled WGS sequence"/>
</dbReference>
<organism evidence="2 3">
    <name type="scientific">Steinernema hermaphroditum</name>
    <dbReference type="NCBI Taxonomy" id="289476"/>
    <lineage>
        <taxon>Eukaryota</taxon>
        <taxon>Metazoa</taxon>
        <taxon>Ecdysozoa</taxon>
        <taxon>Nematoda</taxon>
        <taxon>Chromadorea</taxon>
        <taxon>Rhabditida</taxon>
        <taxon>Tylenchina</taxon>
        <taxon>Panagrolaimomorpha</taxon>
        <taxon>Strongyloidoidea</taxon>
        <taxon>Steinernematidae</taxon>
        <taxon>Steinernema</taxon>
    </lineage>
</organism>
<dbReference type="AlphaFoldDB" id="A0AA39I8D0"/>
<feature type="signal peptide" evidence="1">
    <location>
        <begin position="1"/>
        <end position="18"/>
    </location>
</feature>
<feature type="chain" id="PRO_5041455460" evidence="1">
    <location>
        <begin position="19"/>
        <end position="77"/>
    </location>
</feature>
<evidence type="ECO:0000313" key="3">
    <source>
        <dbReference type="Proteomes" id="UP001175271"/>
    </source>
</evidence>
<protein>
    <submittedName>
        <fullName evidence="2">Uncharacterized protein</fullName>
    </submittedName>
</protein>